<evidence type="ECO:0000256" key="5">
    <source>
        <dbReference type="ARBA" id="ARBA00023014"/>
    </source>
</evidence>
<keyword evidence="5 6" id="KW-0411">Iron-sulfur</keyword>
<organism evidence="7 8">
    <name type="scientific">Psychromonas aquatilis</name>
    <dbReference type="NCBI Taxonomy" id="2005072"/>
    <lineage>
        <taxon>Bacteria</taxon>
        <taxon>Pseudomonadati</taxon>
        <taxon>Pseudomonadota</taxon>
        <taxon>Gammaproteobacteria</taxon>
        <taxon>Alteromonadales</taxon>
        <taxon>Psychromonadaceae</taxon>
        <taxon>Psychromonas</taxon>
    </lineage>
</organism>
<keyword evidence="6" id="KW-0378">Hydrolase</keyword>
<comment type="caution">
    <text evidence="7">The sequence shown here is derived from an EMBL/GenBank/DDBJ whole genome shotgun (WGS) entry which is preliminary data.</text>
</comment>
<evidence type="ECO:0000313" key="7">
    <source>
        <dbReference type="EMBL" id="MEL0629798.1"/>
    </source>
</evidence>
<dbReference type="Gene3D" id="3.40.50.300">
    <property type="entry name" value="P-loop containing nucleotide triphosphate hydrolases"/>
    <property type="match status" value="1"/>
</dbReference>
<name>A0ABU9GR38_9GAMM</name>
<dbReference type="Pfam" id="PF10609">
    <property type="entry name" value="ParA"/>
    <property type="match status" value="1"/>
</dbReference>
<dbReference type="InterPro" id="IPR027417">
    <property type="entry name" value="P-loop_NTPase"/>
</dbReference>
<dbReference type="CDD" id="cd02037">
    <property type="entry name" value="Mrp_NBP35"/>
    <property type="match status" value="1"/>
</dbReference>
<feature type="binding site" evidence="6">
    <location>
        <begin position="106"/>
        <end position="113"/>
    </location>
    <ligand>
        <name>ATP</name>
        <dbReference type="ChEBI" id="CHEBI:30616"/>
    </ligand>
</feature>
<comment type="subunit">
    <text evidence="6">Homodimer.</text>
</comment>
<accession>A0ABU9GR38</accession>
<dbReference type="Proteomes" id="UP001369082">
    <property type="component" value="Unassembled WGS sequence"/>
</dbReference>
<dbReference type="InterPro" id="IPR044304">
    <property type="entry name" value="NUBPL-like"/>
</dbReference>
<keyword evidence="2 6" id="KW-0547">Nucleotide-binding</keyword>
<protein>
    <recommendedName>
        <fullName evidence="6">Iron-sulfur cluster carrier protein</fullName>
    </recommendedName>
</protein>
<evidence type="ECO:0000256" key="3">
    <source>
        <dbReference type="ARBA" id="ARBA00022840"/>
    </source>
</evidence>
<dbReference type="InterPro" id="IPR000808">
    <property type="entry name" value="Mrp-like_CS"/>
</dbReference>
<evidence type="ECO:0000256" key="2">
    <source>
        <dbReference type="ARBA" id="ARBA00022741"/>
    </source>
</evidence>
<evidence type="ECO:0000256" key="1">
    <source>
        <dbReference type="ARBA" id="ARBA00022723"/>
    </source>
</evidence>
<evidence type="ECO:0000256" key="4">
    <source>
        <dbReference type="ARBA" id="ARBA00023004"/>
    </source>
</evidence>
<sequence>MLFNKKNNEQKVLDCLARLIEPELFEKLTLQSRLTVTNKGTEISLSLPFYAPTWLAQLQQDSAQQLTTLLGQEVSWKVSYKVPTYEHKKVAKRNNNIKNIIAVSSGKGGVGKSTVSVNLAIALAKNGAKVGLLDADIYGPSMPTMLGEKSTKSTTVDGKLLQPISAHGIVCNSIGFLIEDKDAMVWRGPMASKALQQVLNETDWPALDYLIVDMPPGTGDIQLTMSQNVALTSAIVVTTPQDVALIDAQKGITMFDKVDVNVAGLIENMSVYSCASCGHQEAIFGTGGGKKLAENQGLPFLGDLPLHISYREDTDTGYPTVARDVHSHLVSPYLTIAESLAINLYKNLKATIEQINITEVK</sequence>
<keyword evidence="4 6" id="KW-0408">Iron</keyword>
<dbReference type="RefSeq" id="WP_341597931.1">
    <property type="nucleotide sequence ID" value="NZ_JBAKAZ010000031.1"/>
</dbReference>
<proteinExistence type="inferred from homology"/>
<dbReference type="PANTHER" id="PTHR42961:SF2">
    <property type="entry name" value="IRON-SULFUR PROTEIN NUBPL"/>
    <property type="match status" value="1"/>
</dbReference>
<dbReference type="PROSITE" id="PS01215">
    <property type="entry name" value="MRP"/>
    <property type="match status" value="1"/>
</dbReference>
<keyword evidence="8" id="KW-1185">Reference proteome</keyword>
<keyword evidence="1 6" id="KW-0479">Metal-binding</keyword>
<dbReference type="NCBIfam" id="NF008669">
    <property type="entry name" value="PRK11670.1"/>
    <property type="match status" value="1"/>
</dbReference>
<comment type="similarity">
    <text evidence="6">Belongs to the Mrp/NBP35 ATP-binding proteins family.</text>
</comment>
<keyword evidence="3 6" id="KW-0067">ATP-binding</keyword>
<comment type="function">
    <text evidence="6">Binds and transfers iron-sulfur (Fe-S) clusters to target apoproteins. Can hydrolyze ATP.</text>
</comment>
<dbReference type="InterPro" id="IPR019591">
    <property type="entry name" value="Mrp/NBP35_ATP-bd"/>
</dbReference>
<dbReference type="EMBL" id="JBAKAZ010000031">
    <property type="protein sequence ID" value="MEL0629798.1"/>
    <property type="molecule type" value="Genomic_DNA"/>
</dbReference>
<reference evidence="7 8" key="1">
    <citation type="submission" date="2024-02" db="EMBL/GenBank/DDBJ databases">
        <title>Bacteria isolated from the canopy kelp, Nereocystis luetkeana.</title>
        <authorList>
            <person name="Pfister C.A."/>
            <person name="Younker I.T."/>
            <person name="Light S.H."/>
        </authorList>
    </citation>
    <scope>NUCLEOTIDE SEQUENCE [LARGE SCALE GENOMIC DNA]</scope>
    <source>
        <strain evidence="7 8">TI.1.05</strain>
    </source>
</reference>
<gene>
    <name evidence="7" type="primary">apbC</name>
    <name evidence="7" type="ORF">V6256_09265</name>
</gene>
<dbReference type="SUPFAM" id="SSF52540">
    <property type="entry name" value="P-loop containing nucleoside triphosphate hydrolases"/>
    <property type="match status" value="1"/>
</dbReference>
<dbReference type="HAMAP" id="MF_02040">
    <property type="entry name" value="Mrp_NBP35"/>
    <property type="match status" value="1"/>
</dbReference>
<evidence type="ECO:0000256" key="6">
    <source>
        <dbReference type="HAMAP-Rule" id="MF_02040"/>
    </source>
</evidence>
<dbReference type="InterPro" id="IPR033756">
    <property type="entry name" value="YlxH/NBP35"/>
</dbReference>
<evidence type="ECO:0000313" key="8">
    <source>
        <dbReference type="Proteomes" id="UP001369082"/>
    </source>
</evidence>
<dbReference type="PANTHER" id="PTHR42961">
    <property type="entry name" value="IRON-SULFUR PROTEIN NUBPL"/>
    <property type="match status" value="1"/>
</dbReference>